<evidence type="ECO:0000256" key="15">
    <source>
        <dbReference type="PIRSR" id="PIRSR602717-51"/>
    </source>
</evidence>
<feature type="domain" description="MYST-type HAT" evidence="17">
    <location>
        <begin position="247"/>
        <end position="525"/>
    </location>
</feature>
<keyword evidence="12" id="KW-0234">DNA repair</keyword>
<evidence type="ECO:0000256" key="1">
    <source>
        <dbReference type="ARBA" id="ARBA00004123"/>
    </source>
</evidence>
<dbReference type="Pfam" id="PF17772">
    <property type="entry name" value="zf-MYST"/>
    <property type="match status" value="1"/>
</dbReference>
<evidence type="ECO:0000256" key="14">
    <source>
        <dbReference type="ARBA" id="ARBA00023315"/>
    </source>
</evidence>
<dbReference type="EC" id="2.3.1.48" evidence="3"/>
<keyword evidence="18" id="KW-1185">Reference proteome</keyword>
<feature type="active site" description="Proton donor/acceptor" evidence="15">
    <location>
        <position position="423"/>
    </location>
</feature>
<feature type="compositionally biased region" description="Polar residues" evidence="16">
    <location>
        <begin position="218"/>
        <end position="227"/>
    </location>
</feature>
<evidence type="ECO:0000256" key="7">
    <source>
        <dbReference type="ARBA" id="ARBA00022771"/>
    </source>
</evidence>
<keyword evidence="4" id="KW-0808">Transferase</keyword>
<evidence type="ECO:0000313" key="18">
    <source>
        <dbReference type="Proteomes" id="UP000046395"/>
    </source>
</evidence>
<dbReference type="InterPro" id="IPR000953">
    <property type="entry name" value="Chromo/chromo_shadow_dom"/>
</dbReference>
<dbReference type="PROSITE" id="PS51726">
    <property type="entry name" value="MYST_HAT"/>
    <property type="match status" value="1"/>
</dbReference>
<dbReference type="GO" id="GO:0000724">
    <property type="term" value="P:double-strand break repair via homologous recombination"/>
    <property type="evidence" value="ECO:0007669"/>
    <property type="project" value="TreeGrafter"/>
</dbReference>
<dbReference type="GO" id="GO:0006355">
    <property type="term" value="P:regulation of DNA-templated transcription"/>
    <property type="evidence" value="ECO:0007669"/>
    <property type="project" value="InterPro"/>
</dbReference>
<dbReference type="FunFam" id="1.10.10.10:FF:000022">
    <property type="entry name" value="Histone acetyltransferase"/>
    <property type="match status" value="1"/>
</dbReference>
<evidence type="ECO:0000256" key="4">
    <source>
        <dbReference type="ARBA" id="ARBA00022679"/>
    </source>
</evidence>
<protein>
    <recommendedName>
        <fullName evidence="3">histone acetyltransferase</fullName>
        <ecNumber evidence="3">2.3.1.48</ecNumber>
    </recommendedName>
</protein>
<evidence type="ECO:0000256" key="9">
    <source>
        <dbReference type="ARBA" id="ARBA00022990"/>
    </source>
</evidence>
<keyword evidence="5" id="KW-0479">Metal-binding</keyword>
<dbReference type="SUPFAM" id="SSF55729">
    <property type="entry name" value="Acyl-CoA N-acyltransferases (Nat)"/>
    <property type="match status" value="1"/>
</dbReference>
<dbReference type="InterPro" id="IPR050603">
    <property type="entry name" value="MYST_HAT"/>
</dbReference>
<dbReference type="FunFam" id="3.30.60.60:FF:000001">
    <property type="entry name" value="Histone acetyltransferase"/>
    <property type="match status" value="1"/>
</dbReference>
<evidence type="ECO:0000256" key="2">
    <source>
        <dbReference type="ARBA" id="ARBA00010107"/>
    </source>
</evidence>
<dbReference type="Gene3D" id="3.30.60.60">
    <property type="entry name" value="N-acetyl transferase-like"/>
    <property type="match status" value="1"/>
</dbReference>
<dbReference type="GO" id="GO:0008270">
    <property type="term" value="F:zinc ion binding"/>
    <property type="evidence" value="ECO:0007669"/>
    <property type="project" value="UniProtKB-KW"/>
</dbReference>
<evidence type="ECO:0000256" key="5">
    <source>
        <dbReference type="ARBA" id="ARBA00022723"/>
    </source>
</evidence>
<organism evidence="18 19">
    <name type="scientific">Trichuris muris</name>
    <name type="common">Mouse whipworm</name>
    <dbReference type="NCBI Taxonomy" id="70415"/>
    <lineage>
        <taxon>Eukaryota</taxon>
        <taxon>Metazoa</taxon>
        <taxon>Ecdysozoa</taxon>
        <taxon>Nematoda</taxon>
        <taxon>Enoplea</taxon>
        <taxon>Dorylaimia</taxon>
        <taxon>Trichinellida</taxon>
        <taxon>Trichuridae</taxon>
        <taxon>Trichuris</taxon>
    </lineage>
</organism>
<reference evidence="19" key="1">
    <citation type="submission" date="2019-12" db="UniProtKB">
        <authorList>
            <consortium name="WormBaseParasite"/>
        </authorList>
    </citation>
    <scope>IDENTIFICATION</scope>
</reference>
<feature type="region of interest" description="Disordered" evidence="16">
    <location>
        <begin position="218"/>
        <end position="239"/>
    </location>
</feature>
<dbReference type="InterPro" id="IPR040706">
    <property type="entry name" value="Zf-MYST"/>
</dbReference>
<evidence type="ECO:0000256" key="16">
    <source>
        <dbReference type="SAM" id="MobiDB-lite"/>
    </source>
</evidence>
<keyword evidence="8" id="KW-0862">Zinc</keyword>
<keyword evidence="11" id="KW-0804">Transcription</keyword>
<evidence type="ECO:0000256" key="13">
    <source>
        <dbReference type="ARBA" id="ARBA00023242"/>
    </source>
</evidence>
<dbReference type="Gene3D" id="3.40.630.30">
    <property type="match status" value="1"/>
</dbReference>
<dbReference type="GO" id="GO:0046972">
    <property type="term" value="F:histone H4K16 acetyltransferase activity"/>
    <property type="evidence" value="ECO:0007669"/>
    <property type="project" value="TreeGrafter"/>
</dbReference>
<name>A0A5S6QBD8_TRIMR</name>
<proteinExistence type="inferred from homology"/>
<dbReference type="SUPFAM" id="SSF54160">
    <property type="entry name" value="Chromo domain-like"/>
    <property type="match status" value="1"/>
</dbReference>
<evidence type="ECO:0000313" key="19">
    <source>
        <dbReference type="WBParaSite" id="TMUE_1000004513.1"/>
    </source>
</evidence>
<evidence type="ECO:0000256" key="11">
    <source>
        <dbReference type="ARBA" id="ARBA00023163"/>
    </source>
</evidence>
<keyword evidence="9" id="KW-0007">Acetylation</keyword>
<keyword evidence="7" id="KW-0863">Zinc-finger</keyword>
<evidence type="ECO:0000256" key="10">
    <source>
        <dbReference type="ARBA" id="ARBA00023015"/>
    </source>
</evidence>
<dbReference type="InterPro" id="IPR025995">
    <property type="entry name" value="Tudor-knot"/>
</dbReference>
<dbReference type="PANTHER" id="PTHR10615">
    <property type="entry name" value="HISTONE ACETYLTRANSFERASE"/>
    <property type="match status" value="1"/>
</dbReference>
<evidence type="ECO:0000256" key="3">
    <source>
        <dbReference type="ARBA" id="ARBA00013184"/>
    </source>
</evidence>
<dbReference type="GO" id="GO:0005634">
    <property type="term" value="C:nucleus"/>
    <property type="evidence" value="ECO:0007669"/>
    <property type="project" value="UniProtKB-SubCell"/>
</dbReference>
<keyword evidence="13" id="KW-0539">Nucleus</keyword>
<dbReference type="Proteomes" id="UP000046395">
    <property type="component" value="Unassembled WGS sequence"/>
</dbReference>
<dbReference type="Pfam" id="PF11717">
    <property type="entry name" value="Tudor-knot"/>
    <property type="match status" value="1"/>
</dbReference>
<dbReference type="InterPro" id="IPR016181">
    <property type="entry name" value="Acyl_CoA_acyltransferase"/>
</dbReference>
<sequence>MCLAIVDHKFFIHAHSVSVPTIDHVVLESRAVVSLYVLQASAVRSVRLTVYSASSICVEQEKVETFQCDMSVLKMRIKGVFIWAGCYEYKCESGRLHLRAYAPAYLQPIASYVAQFKATTPLMSYGIGPIVYLEGLRYKAFMDMSNKWTDGEVLAKREKDGKTLYYVHYLNCNRRLDEWIPEEKIDFSSCQSKKGTRASSYVDKLRSGNRGLLIKNKGQVQDSQELSSAAPRGSGSLNLRDDDDIVTRVRNIEEVELGRHRIKPWYFSPYPEEFTLLPRIYLCEFCLKYLSSDTMLRSHLRKCPFRYPPGREIYRKDRLSVFEMDGKKQKVYSQNLCLLAKLFLDHKYLYYDTEPFLFYVFTEYDSYGCHTVGYFSKEKKSAEDYNVACILVLPPYQRKGYGNLMIQFSYELSKMEGKIGTPEKPLSDLGLLSYRSYWSQAILEILVDLLEKENEDKPQISVMDISKRTCIKKEDVLAALQQLNVIHYYKSEHIIVIDKEKIETVQRWRSQGKVRIDPSCIQWKPTDWTKIR</sequence>
<keyword evidence="10" id="KW-0805">Transcription regulation</keyword>
<keyword evidence="14" id="KW-0012">Acyltransferase</keyword>
<dbReference type="STRING" id="70415.A0A5S6QBD8"/>
<dbReference type="AlphaFoldDB" id="A0A5S6QBD8"/>
<evidence type="ECO:0000256" key="6">
    <source>
        <dbReference type="ARBA" id="ARBA00022763"/>
    </source>
</evidence>
<comment type="subcellular location">
    <subcellularLocation>
        <location evidence="1">Nucleus</location>
    </subcellularLocation>
</comment>
<evidence type="ECO:0000256" key="12">
    <source>
        <dbReference type="ARBA" id="ARBA00023204"/>
    </source>
</evidence>
<dbReference type="Gene3D" id="1.10.10.10">
    <property type="entry name" value="Winged helix-like DNA-binding domain superfamily/Winged helix DNA-binding domain"/>
    <property type="match status" value="1"/>
</dbReference>
<dbReference type="PANTHER" id="PTHR10615:SF219">
    <property type="entry name" value="HISTONE ACETYLTRANSFERASE KAT5"/>
    <property type="match status" value="1"/>
</dbReference>
<accession>A0A5S6QBD8</accession>
<dbReference type="InterPro" id="IPR016197">
    <property type="entry name" value="Chromo-like_dom_sf"/>
</dbReference>
<dbReference type="InterPro" id="IPR002717">
    <property type="entry name" value="HAT_MYST-type"/>
</dbReference>
<dbReference type="Pfam" id="PF01853">
    <property type="entry name" value="MOZ_SAS"/>
    <property type="match status" value="1"/>
</dbReference>
<dbReference type="InterPro" id="IPR036388">
    <property type="entry name" value="WH-like_DNA-bd_sf"/>
</dbReference>
<dbReference type="GO" id="GO:0035267">
    <property type="term" value="C:NuA4 histone acetyltransferase complex"/>
    <property type="evidence" value="ECO:0007669"/>
    <property type="project" value="TreeGrafter"/>
</dbReference>
<comment type="similarity">
    <text evidence="2">Belongs to the MYST (SAS/MOZ) family.</text>
</comment>
<evidence type="ECO:0000259" key="17">
    <source>
        <dbReference type="PROSITE" id="PS51726"/>
    </source>
</evidence>
<evidence type="ECO:0000256" key="8">
    <source>
        <dbReference type="ARBA" id="ARBA00022833"/>
    </source>
</evidence>
<dbReference type="FunFam" id="3.40.630.30:FF:000002">
    <property type="entry name" value="Histone acetyltransferase"/>
    <property type="match status" value="1"/>
</dbReference>
<keyword evidence="6" id="KW-0227">DNA damage</keyword>
<dbReference type="WBParaSite" id="TMUE_1000004513.1">
    <property type="protein sequence ID" value="TMUE_1000004513.1"/>
    <property type="gene ID" value="WBGene00298981"/>
</dbReference>
<dbReference type="Gene3D" id="2.30.30.140">
    <property type="match status" value="1"/>
</dbReference>
<dbReference type="SMART" id="SM00298">
    <property type="entry name" value="CHROMO"/>
    <property type="match status" value="1"/>
</dbReference>